<feature type="transmembrane region" description="Helical" evidence="12">
    <location>
        <begin position="318"/>
        <end position="341"/>
    </location>
</feature>
<evidence type="ECO:0000313" key="15">
    <source>
        <dbReference type="Proteomes" id="UP000023152"/>
    </source>
</evidence>
<keyword evidence="15" id="KW-1185">Reference proteome</keyword>
<feature type="region of interest" description="Disordered" evidence="11">
    <location>
        <begin position="527"/>
        <end position="563"/>
    </location>
</feature>
<feature type="transmembrane region" description="Helical" evidence="12">
    <location>
        <begin position="435"/>
        <end position="455"/>
    </location>
</feature>
<evidence type="ECO:0000256" key="3">
    <source>
        <dbReference type="ARBA" id="ARBA00022448"/>
    </source>
</evidence>
<evidence type="ECO:0000256" key="4">
    <source>
        <dbReference type="ARBA" id="ARBA00022617"/>
    </source>
</evidence>
<name>X6MD32_RETFI</name>
<evidence type="ECO:0000256" key="7">
    <source>
        <dbReference type="ARBA" id="ARBA00022982"/>
    </source>
</evidence>
<feature type="domain" description="Cytochrome b561" evidence="13">
    <location>
        <begin position="286"/>
        <end position="493"/>
    </location>
</feature>
<dbReference type="GO" id="GO:0140575">
    <property type="term" value="F:transmembrane monodehydroascorbate reductase activity"/>
    <property type="evidence" value="ECO:0007669"/>
    <property type="project" value="InterPro"/>
</dbReference>
<organism evidence="14 15">
    <name type="scientific">Reticulomyxa filosa</name>
    <dbReference type="NCBI Taxonomy" id="46433"/>
    <lineage>
        <taxon>Eukaryota</taxon>
        <taxon>Sar</taxon>
        <taxon>Rhizaria</taxon>
        <taxon>Retaria</taxon>
        <taxon>Foraminifera</taxon>
        <taxon>Monothalamids</taxon>
        <taxon>Reticulomyxidae</taxon>
        <taxon>Reticulomyxa</taxon>
    </lineage>
</organism>
<reference evidence="14 15" key="1">
    <citation type="journal article" date="2013" name="Curr. Biol.">
        <title>The Genome of the Foraminiferan Reticulomyxa filosa.</title>
        <authorList>
            <person name="Glockner G."/>
            <person name="Hulsmann N."/>
            <person name="Schleicher M."/>
            <person name="Noegel A.A."/>
            <person name="Eichinger L."/>
            <person name="Gallinger C."/>
            <person name="Pawlowski J."/>
            <person name="Sierra R."/>
            <person name="Euteneuer U."/>
            <person name="Pillet L."/>
            <person name="Moustafa A."/>
            <person name="Platzer M."/>
            <person name="Groth M."/>
            <person name="Szafranski K."/>
            <person name="Schliwa M."/>
        </authorList>
    </citation>
    <scope>NUCLEOTIDE SEQUENCE [LARGE SCALE GENOMIC DNA]</scope>
</reference>
<dbReference type="Gene3D" id="1.20.120.1770">
    <property type="match status" value="1"/>
</dbReference>
<feature type="transmembrane region" description="Helical" evidence="12">
    <location>
        <begin position="393"/>
        <end position="414"/>
    </location>
</feature>
<evidence type="ECO:0000256" key="2">
    <source>
        <dbReference type="ARBA" id="ARBA00004141"/>
    </source>
</evidence>
<dbReference type="PANTHER" id="PTHR15422:SF24">
    <property type="entry name" value="DOMON RELATED DOMAIN-CONTAINING PROTEIN"/>
    <property type="match status" value="1"/>
</dbReference>
<gene>
    <name evidence="14" type="ORF">RFI_25473</name>
</gene>
<evidence type="ECO:0000259" key="13">
    <source>
        <dbReference type="PROSITE" id="PS50939"/>
    </source>
</evidence>
<keyword evidence="7" id="KW-0249">Electron transport</keyword>
<keyword evidence="8 12" id="KW-1133">Transmembrane helix</keyword>
<dbReference type="InterPro" id="IPR045150">
    <property type="entry name" value="CYB561D1/2"/>
</dbReference>
<evidence type="ECO:0000313" key="14">
    <source>
        <dbReference type="EMBL" id="ETO11903.1"/>
    </source>
</evidence>
<evidence type="ECO:0000256" key="1">
    <source>
        <dbReference type="ARBA" id="ARBA00001970"/>
    </source>
</evidence>
<sequence>MSGKFVARFLSYFMLVREFMLHLLCCVFYVSLDSSQDLKHISYAAVGGVRSINYIRDMDTQDVYGDHKFTVNDTGVYVTYAFGNPGDALESINVNNFGNSTFLRFVPSPSSTLYWPSPVDVTSSWAKTLCPSDSGHKNNTFGGSTTISTAAGKFVIGFTFSCLNETVEISMTCPQNKWCGIVFNTLMQGDSLVYTTGKEDETRHAGLYFYNLIYYETFDNIVIRITTYLYYYHIYRPQGVVYEATRNWYESSTTTVNNQVTVKYWQYLTETNWDLSTQSITFRIAWGSSMQLAVHDGVSDTIVLGFNPTPTPTKRDRIIIYIHAILMWLAWSFFGVISVFLARNRYLFDDQEAGIWFLLHRIFGGIGLLCGLAGFALAIYYTEHYHNKHFNNLHKILGIIITFAGFQQPINGLLRPAPPANDMDTKRIIYTLWKIYHTFMGGFVCVTLGLLNVFLGMRLFNVDIKLLYAHAAWVVLVIIVFVAAEVSFFFHFVGHFYQKQTLLLLIVQKCLGDKEDKAPLSTVVNTEENPQTELEAVGAAPSSPKSGIKFVEEADAPTTKSIR</sequence>
<dbReference type="GO" id="GO:0020037">
    <property type="term" value="F:heme binding"/>
    <property type="evidence" value="ECO:0007669"/>
    <property type="project" value="TreeGrafter"/>
</dbReference>
<comment type="caution">
    <text evidence="14">The sequence shown here is derived from an EMBL/GenBank/DDBJ whole genome shotgun (WGS) entry which is preliminary data.</text>
</comment>
<keyword evidence="3" id="KW-0813">Transport</keyword>
<evidence type="ECO:0000256" key="12">
    <source>
        <dbReference type="SAM" id="Phobius"/>
    </source>
</evidence>
<dbReference type="PANTHER" id="PTHR15422">
    <property type="entry name" value="OS05G0565100 PROTEIN"/>
    <property type="match status" value="1"/>
</dbReference>
<dbReference type="SMART" id="SM00665">
    <property type="entry name" value="B561"/>
    <property type="match status" value="1"/>
</dbReference>
<dbReference type="GO" id="GO:0046872">
    <property type="term" value="F:metal ion binding"/>
    <property type="evidence" value="ECO:0007669"/>
    <property type="project" value="UniProtKB-KW"/>
</dbReference>
<accession>X6MD32</accession>
<feature type="transmembrane region" description="Helical" evidence="12">
    <location>
        <begin position="362"/>
        <end position="381"/>
    </location>
</feature>
<keyword evidence="6" id="KW-0479">Metal-binding</keyword>
<comment type="subcellular location">
    <subcellularLocation>
        <location evidence="2">Membrane</location>
        <topology evidence="2">Multi-pass membrane protein</topology>
    </subcellularLocation>
</comment>
<comment type="cofactor">
    <cofactor evidence="1">
        <name>heme b</name>
        <dbReference type="ChEBI" id="CHEBI:60344"/>
    </cofactor>
</comment>
<evidence type="ECO:0000256" key="10">
    <source>
        <dbReference type="ARBA" id="ARBA00023136"/>
    </source>
</evidence>
<dbReference type="GO" id="GO:0016020">
    <property type="term" value="C:membrane"/>
    <property type="evidence" value="ECO:0007669"/>
    <property type="project" value="UniProtKB-SubCell"/>
</dbReference>
<keyword evidence="5 12" id="KW-0812">Transmembrane</keyword>
<evidence type="ECO:0000256" key="5">
    <source>
        <dbReference type="ARBA" id="ARBA00022692"/>
    </source>
</evidence>
<dbReference type="Proteomes" id="UP000023152">
    <property type="component" value="Unassembled WGS sequence"/>
</dbReference>
<dbReference type="Pfam" id="PF03188">
    <property type="entry name" value="Cytochrom_B561"/>
    <property type="match status" value="1"/>
</dbReference>
<protein>
    <recommendedName>
        <fullName evidence="13">Cytochrome b561 domain-containing protein</fullName>
    </recommendedName>
</protein>
<keyword evidence="4" id="KW-0349">Heme</keyword>
<evidence type="ECO:0000256" key="11">
    <source>
        <dbReference type="SAM" id="MobiDB-lite"/>
    </source>
</evidence>
<dbReference type="PROSITE" id="PS50939">
    <property type="entry name" value="CYTOCHROME_B561"/>
    <property type="match status" value="1"/>
</dbReference>
<dbReference type="InterPro" id="IPR006593">
    <property type="entry name" value="Cyt_b561/ferric_Rdtase_TM"/>
</dbReference>
<dbReference type="OrthoDB" id="19261at2759"/>
<keyword evidence="9" id="KW-0408">Iron</keyword>
<dbReference type="AlphaFoldDB" id="X6MD32"/>
<evidence type="ECO:0000256" key="8">
    <source>
        <dbReference type="ARBA" id="ARBA00022989"/>
    </source>
</evidence>
<proteinExistence type="predicted"/>
<keyword evidence="10 12" id="KW-0472">Membrane</keyword>
<feature type="transmembrane region" description="Helical" evidence="12">
    <location>
        <begin position="467"/>
        <end position="493"/>
    </location>
</feature>
<dbReference type="EMBL" id="ASPP01021901">
    <property type="protein sequence ID" value="ETO11903.1"/>
    <property type="molecule type" value="Genomic_DNA"/>
</dbReference>
<dbReference type="CDD" id="cd08760">
    <property type="entry name" value="Cyt_b561_FRRS1_like"/>
    <property type="match status" value="1"/>
</dbReference>
<evidence type="ECO:0000256" key="9">
    <source>
        <dbReference type="ARBA" id="ARBA00023004"/>
    </source>
</evidence>
<evidence type="ECO:0000256" key="6">
    <source>
        <dbReference type="ARBA" id="ARBA00022723"/>
    </source>
</evidence>